<dbReference type="PANTHER" id="PTHR48449:SF1">
    <property type="entry name" value="DUF1985 DOMAIN-CONTAINING PROTEIN"/>
    <property type="match status" value="1"/>
</dbReference>
<evidence type="ECO:0008006" key="4">
    <source>
        <dbReference type="Google" id="ProtNLM"/>
    </source>
</evidence>
<sequence length="222" mass="25747">MEDDLNLFKSYPWGKQSFDLTLTYLKNRINLRKQRGMHNEKKNACYALYGFSWDFLVWIYEAFTYLGKYAGKSLDTPLPVPRLLGWYTSKSDDIVEGDPFKSKGRSTKIVHPYFIPTVREMGQNYMKIFKPYTDEVKDAVIDVLKAQLKGVTILTAVAVNIVDEVAGDAINEVAKEKEEEKTKEKSVDDEEEKKEDECFENSVDVIKTKEKSVDDEEEKKRR</sequence>
<dbReference type="AlphaFoldDB" id="M1DWS3"/>
<evidence type="ECO:0000256" key="1">
    <source>
        <dbReference type="SAM" id="MobiDB-lite"/>
    </source>
</evidence>
<dbReference type="Gramene" id="PGSC0003DMT400095650">
    <property type="protein sequence ID" value="PGSC0003DMT400095650"/>
    <property type="gene ID" value="PGSC0003DMG400045221"/>
</dbReference>
<dbReference type="PaxDb" id="4113-PGSC0003DMT400095650"/>
<feature type="compositionally biased region" description="Basic and acidic residues" evidence="1">
    <location>
        <begin position="173"/>
        <end position="186"/>
    </location>
</feature>
<accession>M1DWS3</accession>
<reference evidence="2" key="2">
    <citation type="submission" date="2015-06" db="UniProtKB">
        <authorList>
            <consortium name="EnsemblPlants"/>
        </authorList>
    </citation>
    <scope>IDENTIFICATION</scope>
    <source>
        <strain evidence="2">DM1-3 516 R44</strain>
    </source>
</reference>
<evidence type="ECO:0000313" key="3">
    <source>
        <dbReference type="Proteomes" id="UP000011115"/>
    </source>
</evidence>
<dbReference type="Proteomes" id="UP000011115">
    <property type="component" value="Unassembled WGS sequence"/>
</dbReference>
<dbReference type="EnsemblPlants" id="PGSC0003DMT400095650">
    <property type="protein sequence ID" value="PGSC0003DMT400095650"/>
    <property type="gene ID" value="PGSC0003DMG400045221"/>
</dbReference>
<protein>
    <recommendedName>
        <fullName evidence="4">Ulp1 protease family, C-terminal catalytic domain containing protein</fullName>
    </recommendedName>
</protein>
<keyword evidence="3" id="KW-1185">Reference proteome</keyword>
<name>M1DWS3_SOLTU</name>
<dbReference type="eggNOG" id="ENOG502SZD2">
    <property type="taxonomic scope" value="Eukaryota"/>
</dbReference>
<evidence type="ECO:0000313" key="2">
    <source>
        <dbReference type="EnsemblPlants" id="PGSC0003DMT400095650"/>
    </source>
</evidence>
<dbReference type="InParanoid" id="M1DWS3"/>
<dbReference type="PANTHER" id="PTHR48449">
    <property type="entry name" value="DUF1985 DOMAIN-CONTAINING PROTEIN"/>
    <property type="match status" value="1"/>
</dbReference>
<dbReference type="HOGENOM" id="CLU_1247217_0_0_1"/>
<proteinExistence type="predicted"/>
<feature type="region of interest" description="Disordered" evidence="1">
    <location>
        <begin position="173"/>
        <end position="199"/>
    </location>
</feature>
<organism evidence="2 3">
    <name type="scientific">Solanum tuberosum</name>
    <name type="common">Potato</name>
    <dbReference type="NCBI Taxonomy" id="4113"/>
    <lineage>
        <taxon>Eukaryota</taxon>
        <taxon>Viridiplantae</taxon>
        <taxon>Streptophyta</taxon>
        <taxon>Embryophyta</taxon>
        <taxon>Tracheophyta</taxon>
        <taxon>Spermatophyta</taxon>
        <taxon>Magnoliopsida</taxon>
        <taxon>eudicotyledons</taxon>
        <taxon>Gunneridae</taxon>
        <taxon>Pentapetalae</taxon>
        <taxon>asterids</taxon>
        <taxon>lamiids</taxon>
        <taxon>Solanales</taxon>
        <taxon>Solanaceae</taxon>
        <taxon>Solanoideae</taxon>
        <taxon>Solaneae</taxon>
        <taxon>Solanum</taxon>
    </lineage>
</organism>
<reference evidence="3" key="1">
    <citation type="journal article" date="2011" name="Nature">
        <title>Genome sequence and analysis of the tuber crop potato.</title>
        <authorList>
            <consortium name="The Potato Genome Sequencing Consortium"/>
        </authorList>
    </citation>
    <scope>NUCLEOTIDE SEQUENCE [LARGE SCALE GENOMIC DNA]</scope>
    <source>
        <strain evidence="3">cv. DM1-3 516 R44</strain>
    </source>
</reference>
<feature type="compositionally biased region" description="Acidic residues" evidence="1">
    <location>
        <begin position="187"/>
        <end position="199"/>
    </location>
</feature>